<evidence type="ECO:0000256" key="1">
    <source>
        <dbReference type="SAM" id="SignalP"/>
    </source>
</evidence>
<feature type="signal peptide" evidence="1">
    <location>
        <begin position="1"/>
        <end position="22"/>
    </location>
</feature>
<sequence length="180" mass="20375">MKKVFYLLLSFIVLQSCVVSTAANAVKTVAKVSYGVVKGTVKAVSWTVSKAKGKISEDKLNGSWKLVGIYNGSFKDYNNDKQANVAYNSNCNEEIDVMEFKSKKSKFKTIHCDSQKVNWEKYKLEFGKNPLTKEKENYISYGSKKYISVIDVTNKTMALEGNNLYSYNTSGTQLYLFEKK</sequence>
<dbReference type="AlphaFoldDB" id="A0A8J7K319"/>
<keyword evidence="3" id="KW-1185">Reference proteome</keyword>
<evidence type="ECO:0000313" key="2">
    <source>
        <dbReference type="EMBL" id="MBF0596048.1"/>
    </source>
</evidence>
<evidence type="ECO:0008006" key="4">
    <source>
        <dbReference type="Google" id="ProtNLM"/>
    </source>
</evidence>
<accession>A0A8J7K319</accession>
<comment type="caution">
    <text evidence="2">The sequence shown here is derived from an EMBL/GenBank/DDBJ whole genome shotgun (WGS) entry which is preliminary data.</text>
</comment>
<gene>
    <name evidence="2" type="ORF">IM532_00980</name>
</gene>
<dbReference type="EMBL" id="JADGIK010000001">
    <property type="protein sequence ID" value="MBF0596048.1"/>
    <property type="molecule type" value="Genomic_DNA"/>
</dbReference>
<dbReference type="RefSeq" id="WP_194181580.1">
    <property type="nucleotide sequence ID" value="NZ_JADGIK010000001.1"/>
</dbReference>
<dbReference type="PROSITE" id="PS51257">
    <property type="entry name" value="PROKAR_LIPOPROTEIN"/>
    <property type="match status" value="1"/>
</dbReference>
<keyword evidence="1" id="KW-0732">Signal</keyword>
<organism evidence="2 3">
    <name type="scientific">Faecalibacter rhinopitheci</name>
    <dbReference type="NCBI Taxonomy" id="2779678"/>
    <lineage>
        <taxon>Bacteria</taxon>
        <taxon>Pseudomonadati</taxon>
        <taxon>Bacteroidota</taxon>
        <taxon>Flavobacteriia</taxon>
        <taxon>Flavobacteriales</taxon>
        <taxon>Weeksellaceae</taxon>
        <taxon>Faecalibacter</taxon>
    </lineage>
</organism>
<dbReference type="Proteomes" id="UP000608754">
    <property type="component" value="Unassembled WGS sequence"/>
</dbReference>
<proteinExistence type="predicted"/>
<protein>
    <recommendedName>
        <fullName evidence="4">Lipocalin-like domain-containing protein</fullName>
    </recommendedName>
</protein>
<name>A0A8J7K319_9FLAO</name>
<evidence type="ECO:0000313" key="3">
    <source>
        <dbReference type="Proteomes" id="UP000608754"/>
    </source>
</evidence>
<feature type="chain" id="PRO_5035160217" description="Lipocalin-like domain-containing protein" evidence="1">
    <location>
        <begin position="23"/>
        <end position="180"/>
    </location>
</feature>
<reference evidence="2" key="1">
    <citation type="submission" date="2020-10" db="EMBL/GenBank/DDBJ databases">
        <authorList>
            <person name="Lu T."/>
            <person name="Wang Q."/>
            <person name="Han X."/>
        </authorList>
    </citation>
    <scope>NUCLEOTIDE SEQUENCE</scope>
    <source>
        <strain evidence="2">WQ 117</strain>
    </source>
</reference>